<dbReference type="Proteomes" id="UP000070352">
    <property type="component" value="Unassembled WGS sequence"/>
</dbReference>
<gene>
    <name evidence="3" type="ORF">U473_08885</name>
</gene>
<dbReference type="STRING" id="1413211.U473_08885"/>
<organism evidence="3 4">
    <name type="scientific">Tepidibacillus decaturensis</name>
    <dbReference type="NCBI Taxonomy" id="1413211"/>
    <lineage>
        <taxon>Bacteria</taxon>
        <taxon>Bacillati</taxon>
        <taxon>Bacillota</taxon>
        <taxon>Bacilli</taxon>
        <taxon>Bacillales</taxon>
        <taxon>Bacillaceae</taxon>
        <taxon>Tepidibacillus</taxon>
    </lineage>
</organism>
<accession>A0A135L514</accession>
<protein>
    <recommendedName>
        <fullName evidence="2">DUF1510 domain-containing protein</fullName>
    </recommendedName>
</protein>
<evidence type="ECO:0000313" key="3">
    <source>
        <dbReference type="EMBL" id="KXG44104.1"/>
    </source>
</evidence>
<dbReference type="Pfam" id="PF07423">
    <property type="entry name" value="DUF1510"/>
    <property type="match status" value="1"/>
</dbReference>
<feature type="domain" description="DUF1510" evidence="2">
    <location>
        <begin position="98"/>
        <end position="190"/>
    </location>
</feature>
<feature type="compositionally biased region" description="Basic and acidic residues" evidence="1">
    <location>
        <begin position="67"/>
        <end position="80"/>
    </location>
</feature>
<comment type="caution">
    <text evidence="3">The sequence shown here is derived from an EMBL/GenBank/DDBJ whole genome shotgun (WGS) entry which is preliminary data.</text>
</comment>
<reference evidence="3 4" key="1">
    <citation type="submission" date="2016-02" db="EMBL/GenBank/DDBJ databases">
        <title>Draft Genome for Tepidibacillus decaturensis nov. sp. Strain Z9, an Anaerobic, Moderately Thermophilic and Heterotrophic Bacterium from Deep Subsurface of the Illinois Basin, USA.</title>
        <authorList>
            <person name="Dong Y."/>
            <person name="Chang J.Y."/>
            <person name="Sanford R."/>
            <person name="Fouke B.W."/>
        </authorList>
    </citation>
    <scope>NUCLEOTIDE SEQUENCE [LARGE SCALE GENOMIC DNA]</scope>
    <source>
        <strain evidence="3 4">Z9</strain>
    </source>
</reference>
<dbReference type="OrthoDB" id="2168558at2"/>
<feature type="compositionally biased region" description="Low complexity" evidence="1">
    <location>
        <begin position="87"/>
        <end position="99"/>
    </location>
</feature>
<evidence type="ECO:0000259" key="2">
    <source>
        <dbReference type="Pfam" id="PF07423"/>
    </source>
</evidence>
<dbReference type="AlphaFoldDB" id="A0A135L514"/>
<evidence type="ECO:0000313" key="4">
    <source>
        <dbReference type="Proteomes" id="UP000070352"/>
    </source>
</evidence>
<dbReference type="InterPro" id="IPR009988">
    <property type="entry name" value="DUF1510"/>
</dbReference>
<dbReference type="EMBL" id="LSKU01000001">
    <property type="protein sequence ID" value="KXG44104.1"/>
    <property type="molecule type" value="Genomic_DNA"/>
</dbReference>
<evidence type="ECO:0000256" key="1">
    <source>
        <dbReference type="SAM" id="MobiDB-lite"/>
    </source>
</evidence>
<feature type="region of interest" description="Disordered" evidence="1">
    <location>
        <begin position="38"/>
        <end position="112"/>
    </location>
</feature>
<keyword evidence="4" id="KW-1185">Reference proteome</keyword>
<sequence length="198" mass="22380">MIKLVLIASILFVSGILIAMIVDAINQSDQQQVNSEIKNGAENNDNSNDSTDETTTNNDQNLDQNIDENKTIDKKEKTGEEQTDQPSNSESNSNEFTENGQWQPIGTKQEEPHITTFTKESIDWQEMVKAITYATNLSEEQMIIWRLENGGAPNLARGVVSTSMTKETPYEVKLEWVTNEGWKPVEVNVLDQNPYIKR</sequence>
<proteinExistence type="predicted"/>
<feature type="compositionally biased region" description="Low complexity" evidence="1">
    <location>
        <begin position="43"/>
        <end position="64"/>
    </location>
</feature>
<name>A0A135L514_9BACI</name>